<dbReference type="GO" id="GO:0015871">
    <property type="term" value="P:choline transport"/>
    <property type="evidence" value="ECO:0007669"/>
    <property type="project" value="InterPro"/>
</dbReference>
<evidence type="ECO:0000313" key="3">
    <source>
        <dbReference type="Proteomes" id="UP000001683"/>
    </source>
</evidence>
<evidence type="ECO:0000259" key="1">
    <source>
        <dbReference type="Pfam" id="PF04069"/>
    </source>
</evidence>
<dbReference type="InterPro" id="IPR017783">
    <property type="entry name" value="ABC_choline_sub-bd"/>
</dbReference>
<dbReference type="EMBL" id="CP001034">
    <property type="protein sequence ID" value="ACB84474.1"/>
    <property type="molecule type" value="Genomic_DNA"/>
</dbReference>
<reference evidence="2 3" key="2">
    <citation type="journal article" date="2011" name="J. Bacteriol.">
        <title>Complete genome sequence of the anaerobic, halophilic alkalithermophile Natranaerobius thermophilus JW/NM-WN-LF.</title>
        <authorList>
            <person name="Zhao B."/>
            <person name="Mesbah N.M."/>
            <person name="Dalin E."/>
            <person name="Goodwin L."/>
            <person name="Nolan M."/>
            <person name="Pitluck S."/>
            <person name="Chertkov O."/>
            <person name="Brettin T.S."/>
            <person name="Han J."/>
            <person name="Larimer F.W."/>
            <person name="Land M.L."/>
            <person name="Hauser L."/>
            <person name="Kyrpides N."/>
            <person name="Wiegel J."/>
        </authorList>
    </citation>
    <scope>NUCLEOTIDE SEQUENCE [LARGE SCALE GENOMIC DNA]</scope>
    <source>
        <strain evidence="3">ATCC BAA-1301 / DSM 18059 / JW/NM-WN-LF</strain>
    </source>
</reference>
<name>B2A8A8_NATTJ</name>
<dbReference type="HOGENOM" id="CLU_008673_1_1_9"/>
<dbReference type="Gene3D" id="3.40.190.10">
    <property type="entry name" value="Periplasmic binding protein-like II"/>
    <property type="match status" value="1"/>
</dbReference>
<dbReference type="KEGG" id="nth:Nther_0889"/>
<dbReference type="Gene3D" id="3.40.190.100">
    <property type="entry name" value="Glycine betaine-binding periplasmic protein, domain 2"/>
    <property type="match status" value="1"/>
</dbReference>
<dbReference type="GO" id="GO:0043190">
    <property type="term" value="C:ATP-binding cassette (ABC) transporter complex"/>
    <property type="evidence" value="ECO:0007669"/>
    <property type="project" value="InterPro"/>
</dbReference>
<dbReference type="CDD" id="cd13640">
    <property type="entry name" value="PBP2_ChoX"/>
    <property type="match status" value="1"/>
</dbReference>
<dbReference type="GO" id="GO:0033265">
    <property type="term" value="F:choline binding"/>
    <property type="evidence" value="ECO:0007669"/>
    <property type="project" value="InterPro"/>
</dbReference>
<dbReference type="InParanoid" id="B2A8A8"/>
<evidence type="ECO:0000313" key="2">
    <source>
        <dbReference type="EMBL" id="ACB84474.1"/>
    </source>
</evidence>
<dbReference type="Pfam" id="PF04069">
    <property type="entry name" value="OpuAC"/>
    <property type="match status" value="1"/>
</dbReference>
<accession>B2A8A8</accession>
<keyword evidence="3" id="KW-1185">Reference proteome</keyword>
<gene>
    <name evidence="2" type="ordered locus">Nther_0889</name>
</gene>
<dbReference type="InterPro" id="IPR007210">
    <property type="entry name" value="ABC_Gly_betaine_transp_sub-bd"/>
</dbReference>
<dbReference type="Proteomes" id="UP000001683">
    <property type="component" value="Chromosome"/>
</dbReference>
<dbReference type="AlphaFoldDB" id="B2A8A8"/>
<organism evidence="2 3">
    <name type="scientific">Natranaerobius thermophilus (strain ATCC BAA-1301 / DSM 18059 / JW/NM-WN-LF)</name>
    <dbReference type="NCBI Taxonomy" id="457570"/>
    <lineage>
        <taxon>Bacteria</taxon>
        <taxon>Bacillati</taxon>
        <taxon>Bacillota</taxon>
        <taxon>Clostridia</taxon>
        <taxon>Natranaerobiales</taxon>
        <taxon>Natranaerobiaceae</taxon>
        <taxon>Natranaerobius</taxon>
    </lineage>
</organism>
<sequence>MKISKGSKIFFLLGLIVVVVISASVYAINRNNQETLTEVELPIVEWPGVTQKTHVVSEILESLGYQVNINQYALPVILEGLSEGDLDVFTGTWFQTWGTPLKNKLADGSVVHVSTQLEDTNYGPAVPYYVYEAGVTSLADLSEYSEEFNHTYYGLESGNDGNQIMIDAFDNNIYDLGDWKIVESSTAAMIQHVQNYMNNEEWIVFSGWEPHWMNVVLDMRYLDDPEGIWGEDEKVGTIARKGLKDDDPNLYKFFEQFDINNEIQSEWIYEYSRKNRSPNVVAKEWVSENLDLVLEWVDGVHTVDGRDAGEVLKEIYK</sequence>
<dbReference type="eggNOG" id="COG2113">
    <property type="taxonomic scope" value="Bacteria"/>
</dbReference>
<dbReference type="GO" id="GO:0042597">
    <property type="term" value="C:periplasmic space"/>
    <property type="evidence" value="ECO:0007669"/>
    <property type="project" value="InterPro"/>
</dbReference>
<protein>
    <submittedName>
        <fullName evidence="2">Substrate-binding region of ABC-type glycine betaine transport system</fullName>
    </submittedName>
</protein>
<feature type="domain" description="ABC-type glycine betaine transport system substrate-binding" evidence="1">
    <location>
        <begin position="39"/>
        <end position="287"/>
    </location>
</feature>
<dbReference type="STRING" id="457570.Nther_0889"/>
<proteinExistence type="predicted"/>
<dbReference type="GO" id="GO:0022857">
    <property type="term" value="F:transmembrane transporter activity"/>
    <property type="evidence" value="ECO:0007669"/>
    <property type="project" value="InterPro"/>
</dbReference>
<dbReference type="SUPFAM" id="SSF53850">
    <property type="entry name" value="Periplasmic binding protein-like II"/>
    <property type="match status" value="1"/>
</dbReference>
<dbReference type="RefSeq" id="WP_012447352.1">
    <property type="nucleotide sequence ID" value="NC_010718.1"/>
</dbReference>
<reference evidence="2 3" key="1">
    <citation type="submission" date="2008-04" db="EMBL/GenBank/DDBJ databases">
        <title>Complete sequence of chromosome of Natranaerobius thermophilus JW/NM-WN-LF.</title>
        <authorList>
            <consortium name="US DOE Joint Genome Institute"/>
            <person name="Copeland A."/>
            <person name="Lucas S."/>
            <person name="Lapidus A."/>
            <person name="Glavina del Rio T."/>
            <person name="Dalin E."/>
            <person name="Tice H."/>
            <person name="Bruce D."/>
            <person name="Goodwin L."/>
            <person name="Pitluck S."/>
            <person name="Chertkov O."/>
            <person name="Brettin T."/>
            <person name="Detter J.C."/>
            <person name="Han C."/>
            <person name="Kuske C.R."/>
            <person name="Schmutz J."/>
            <person name="Larimer F."/>
            <person name="Land M."/>
            <person name="Hauser L."/>
            <person name="Kyrpides N."/>
            <person name="Lykidis A."/>
            <person name="Mesbah N.M."/>
            <person name="Wiegel J."/>
        </authorList>
    </citation>
    <scope>NUCLEOTIDE SEQUENCE [LARGE SCALE GENOMIC DNA]</scope>
    <source>
        <strain evidence="3">ATCC BAA-1301 / DSM 18059 / JW/NM-WN-LF</strain>
    </source>
</reference>
<dbReference type="OrthoDB" id="9787902at2"/>